<dbReference type="EMBL" id="LRBV02000005">
    <property type="status" value="NOT_ANNOTATED_CDS"/>
    <property type="molecule type" value="Genomic_DNA"/>
</dbReference>
<dbReference type="PANTHER" id="PTHR48155:SF1">
    <property type="entry name" value="F-BOX DOMAIN-CONTAINING PROTEIN"/>
    <property type="match status" value="1"/>
</dbReference>
<dbReference type="SUPFAM" id="SSF81383">
    <property type="entry name" value="F-box domain"/>
    <property type="match status" value="1"/>
</dbReference>
<dbReference type="PROSITE" id="PS50181">
    <property type="entry name" value="FBOX"/>
    <property type="match status" value="1"/>
</dbReference>
<dbReference type="InParanoid" id="A0A7N2R5X5"/>
<evidence type="ECO:0000259" key="1">
    <source>
        <dbReference type="PROSITE" id="PS50181"/>
    </source>
</evidence>
<dbReference type="PANTHER" id="PTHR48155">
    <property type="entry name" value="OS09G0497600 PROTEIN"/>
    <property type="match status" value="1"/>
</dbReference>
<dbReference type="AlphaFoldDB" id="A0A7N2R5X5"/>
<gene>
    <name evidence="2" type="primary">LOC115993129</name>
</gene>
<keyword evidence="3" id="KW-1185">Reference proteome</keyword>
<dbReference type="EnsemblPlants" id="QL05p088896:mrna">
    <property type="protein sequence ID" value="QL05p088896:mrna"/>
    <property type="gene ID" value="QL05p088896"/>
</dbReference>
<dbReference type="Proteomes" id="UP000594261">
    <property type="component" value="Chromosome 5"/>
</dbReference>
<dbReference type="InterPro" id="IPR001810">
    <property type="entry name" value="F-box_dom"/>
</dbReference>
<dbReference type="Gene3D" id="1.20.1280.50">
    <property type="match status" value="1"/>
</dbReference>
<reference evidence="2 3" key="1">
    <citation type="journal article" date="2016" name="G3 (Bethesda)">
        <title>First Draft Assembly and Annotation of the Genome of a California Endemic Oak Quercus lobata Nee (Fagaceae).</title>
        <authorList>
            <person name="Sork V.L."/>
            <person name="Fitz-Gibbon S.T."/>
            <person name="Puiu D."/>
            <person name="Crepeau M."/>
            <person name="Gugger P.F."/>
            <person name="Sherman R."/>
            <person name="Stevens K."/>
            <person name="Langley C.H."/>
            <person name="Pellegrini M."/>
            <person name="Salzberg S.L."/>
        </authorList>
    </citation>
    <scope>NUCLEOTIDE SEQUENCE [LARGE SCALE GENOMIC DNA]</scope>
    <source>
        <strain evidence="2 3">cv. SW786</strain>
    </source>
</reference>
<sequence length="292" mass="33411">MTDNIDDDTITLVDNSVEKLPDHLLIEIFIRVPISDWAQISCVKKQWANLFRGECLWQAALIKTYPLAGQAKRWPGPIPRGLSRRRFTALYISKHSFALDGDIDELVGHTYLFLKEQLELSSMAPPSAILHGTIIGPCFCLPLICRDVLVLSMSKFMKFIALYLRLLSSPSSLNVPCSDNVCFNKDNLDQIYQFIACGKSNDRAHELASQIWLAVLDSLDENENTFCLLKSFAQEDDVFLPYPYSRSTKVQWRVFEKLFTDFRDCFSHVDYYDVLACAKNKFQPIPSAWLGY</sequence>
<dbReference type="Gramene" id="QL05p088896:mrna">
    <property type="protein sequence ID" value="QL05p088896:mrna"/>
    <property type="gene ID" value="QL05p088896"/>
</dbReference>
<proteinExistence type="predicted"/>
<protein>
    <recommendedName>
        <fullName evidence="1">F-box domain-containing protein</fullName>
    </recommendedName>
</protein>
<dbReference type="InterPro" id="IPR036047">
    <property type="entry name" value="F-box-like_dom_sf"/>
</dbReference>
<feature type="domain" description="F-box" evidence="1">
    <location>
        <begin position="14"/>
        <end position="60"/>
    </location>
</feature>
<dbReference type="OMA" id="ACAKYKF"/>
<organism evidence="2 3">
    <name type="scientific">Quercus lobata</name>
    <name type="common">Valley oak</name>
    <dbReference type="NCBI Taxonomy" id="97700"/>
    <lineage>
        <taxon>Eukaryota</taxon>
        <taxon>Viridiplantae</taxon>
        <taxon>Streptophyta</taxon>
        <taxon>Embryophyta</taxon>
        <taxon>Tracheophyta</taxon>
        <taxon>Spermatophyta</taxon>
        <taxon>Magnoliopsida</taxon>
        <taxon>eudicotyledons</taxon>
        <taxon>Gunneridae</taxon>
        <taxon>Pentapetalae</taxon>
        <taxon>rosids</taxon>
        <taxon>fabids</taxon>
        <taxon>Fagales</taxon>
        <taxon>Fagaceae</taxon>
        <taxon>Quercus</taxon>
    </lineage>
</organism>
<reference evidence="2" key="2">
    <citation type="submission" date="2021-01" db="UniProtKB">
        <authorList>
            <consortium name="EnsemblPlants"/>
        </authorList>
    </citation>
    <scope>IDENTIFICATION</scope>
</reference>
<accession>A0A7N2R5X5</accession>
<dbReference type="OrthoDB" id="1647530at2759"/>
<name>A0A7N2R5X5_QUELO</name>
<dbReference type="GeneID" id="115993129"/>
<dbReference type="RefSeq" id="XP_030973269.1">
    <property type="nucleotide sequence ID" value="XM_031117409.1"/>
</dbReference>
<dbReference type="KEGG" id="qlo:115993129"/>
<dbReference type="Pfam" id="PF12937">
    <property type="entry name" value="F-box-like"/>
    <property type="match status" value="1"/>
</dbReference>
<evidence type="ECO:0000313" key="3">
    <source>
        <dbReference type="Proteomes" id="UP000594261"/>
    </source>
</evidence>
<evidence type="ECO:0000313" key="2">
    <source>
        <dbReference type="EnsemblPlants" id="QL05p088896:mrna"/>
    </source>
</evidence>